<gene>
    <name evidence="2" type="ORF">DUNSADRAFT_17235</name>
</gene>
<organism evidence="2 3">
    <name type="scientific">Dunaliella salina</name>
    <name type="common">Green alga</name>
    <name type="synonym">Protococcus salinus</name>
    <dbReference type="NCBI Taxonomy" id="3046"/>
    <lineage>
        <taxon>Eukaryota</taxon>
        <taxon>Viridiplantae</taxon>
        <taxon>Chlorophyta</taxon>
        <taxon>core chlorophytes</taxon>
        <taxon>Chlorophyceae</taxon>
        <taxon>CS clade</taxon>
        <taxon>Chlamydomonadales</taxon>
        <taxon>Dunaliellaceae</taxon>
        <taxon>Dunaliella</taxon>
    </lineage>
</organism>
<accession>A0ABQ7G237</accession>
<keyword evidence="3" id="KW-1185">Reference proteome</keyword>
<feature type="region of interest" description="Disordered" evidence="1">
    <location>
        <begin position="1"/>
        <end position="34"/>
    </location>
</feature>
<proteinExistence type="predicted"/>
<comment type="caution">
    <text evidence="2">The sequence shown here is derived from an EMBL/GenBank/DDBJ whole genome shotgun (WGS) entry which is preliminary data.</text>
</comment>
<protein>
    <submittedName>
        <fullName evidence="2">Uncharacterized protein</fullName>
    </submittedName>
</protein>
<reference evidence="2" key="1">
    <citation type="submission" date="2017-08" db="EMBL/GenBank/DDBJ databases">
        <authorList>
            <person name="Polle J.E."/>
            <person name="Barry K."/>
            <person name="Cushman J."/>
            <person name="Schmutz J."/>
            <person name="Tran D."/>
            <person name="Hathwaick L.T."/>
            <person name="Yim W.C."/>
            <person name="Jenkins J."/>
            <person name="Mckie-Krisberg Z.M."/>
            <person name="Prochnik S."/>
            <person name="Lindquist E."/>
            <person name="Dockter R.B."/>
            <person name="Adam C."/>
            <person name="Molina H."/>
            <person name="Bunkerborg J."/>
            <person name="Jin E."/>
            <person name="Buchheim M."/>
            <person name="Magnuson J."/>
        </authorList>
    </citation>
    <scope>NUCLEOTIDE SEQUENCE</scope>
    <source>
        <strain evidence="2">CCAP 19/18</strain>
    </source>
</reference>
<name>A0ABQ7G237_DUNSA</name>
<evidence type="ECO:0000256" key="1">
    <source>
        <dbReference type="SAM" id="MobiDB-lite"/>
    </source>
</evidence>
<dbReference type="EMBL" id="MU070264">
    <property type="protein sequence ID" value="KAF5828662.1"/>
    <property type="molecule type" value="Genomic_DNA"/>
</dbReference>
<dbReference type="Pfam" id="PF21203">
    <property type="entry name" value="ECM10"/>
    <property type="match status" value="1"/>
</dbReference>
<evidence type="ECO:0000313" key="3">
    <source>
        <dbReference type="Proteomes" id="UP000815325"/>
    </source>
</evidence>
<sequence length="77" mass="8014">GGGSRVGATNRPLGAMPSKMAQAETQGEEVPKEPPTWFQKNWMFVVGGGMVLVNLISTAGRIANTPPGTPAPPRGQQ</sequence>
<dbReference type="Proteomes" id="UP000815325">
    <property type="component" value="Unassembled WGS sequence"/>
</dbReference>
<evidence type="ECO:0000313" key="2">
    <source>
        <dbReference type="EMBL" id="KAF5828662.1"/>
    </source>
</evidence>
<feature type="non-terminal residue" evidence="2">
    <location>
        <position position="1"/>
    </location>
</feature>